<protein>
    <submittedName>
        <fullName evidence="1">Uncharacterized protein</fullName>
    </submittedName>
</protein>
<sequence length="30" mass="3573">MHTLESKLVTCTRTRRGRWRKALPSQLAYL</sequence>
<gene>
    <name evidence="1" type="ORF">QN277_013939</name>
</gene>
<comment type="caution">
    <text evidence="1">The sequence shown here is derived from an EMBL/GenBank/DDBJ whole genome shotgun (WGS) entry which is preliminary data.</text>
</comment>
<dbReference type="Proteomes" id="UP001293593">
    <property type="component" value="Unassembled WGS sequence"/>
</dbReference>
<name>A0AAE1N3H3_9FABA</name>
<reference evidence="1" key="1">
    <citation type="submission" date="2023-10" db="EMBL/GenBank/DDBJ databases">
        <title>Chromosome-level genome of the transformable northern wattle, Acacia crassicarpa.</title>
        <authorList>
            <person name="Massaro I."/>
            <person name="Sinha N.R."/>
            <person name="Poethig S."/>
            <person name="Leichty A.R."/>
        </authorList>
    </citation>
    <scope>NUCLEOTIDE SEQUENCE</scope>
    <source>
        <strain evidence="1">Acra3RX</strain>
        <tissue evidence="1">Leaf</tissue>
    </source>
</reference>
<accession>A0AAE1N3H3</accession>
<evidence type="ECO:0000313" key="1">
    <source>
        <dbReference type="EMBL" id="KAK4282578.1"/>
    </source>
</evidence>
<dbReference type="EMBL" id="JAWXYG010000002">
    <property type="protein sequence ID" value="KAK4282578.1"/>
    <property type="molecule type" value="Genomic_DNA"/>
</dbReference>
<evidence type="ECO:0000313" key="2">
    <source>
        <dbReference type="Proteomes" id="UP001293593"/>
    </source>
</evidence>
<organism evidence="1 2">
    <name type="scientific">Acacia crassicarpa</name>
    <name type="common">northern wattle</name>
    <dbReference type="NCBI Taxonomy" id="499986"/>
    <lineage>
        <taxon>Eukaryota</taxon>
        <taxon>Viridiplantae</taxon>
        <taxon>Streptophyta</taxon>
        <taxon>Embryophyta</taxon>
        <taxon>Tracheophyta</taxon>
        <taxon>Spermatophyta</taxon>
        <taxon>Magnoliopsida</taxon>
        <taxon>eudicotyledons</taxon>
        <taxon>Gunneridae</taxon>
        <taxon>Pentapetalae</taxon>
        <taxon>rosids</taxon>
        <taxon>fabids</taxon>
        <taxon>Fabales</taxon>
        <taxon>Fabaceae</taxon>
        <taxon>Caesalpinioideae</taxon>
        <taxon>mimosoid clade</taxon>
        <taxon>Acacieae</taxon>
        <taxon>Acacia</taxon>
    </lineage>
</organism>
<keyword evidence="2" id="KW-1185">Reference proteome</keyword>
<proteinExistence type="predicted"/>
<dbReference type="AlphaFoldDB" id="A0AAE1N3H3"/>